<dbReference type="EMBL" id="PDKN01000012">
    <property type="protein sequence ID" value="RXJ53767.1"/>
    <property type="molecule type" value="Genomic_DNA"/>
</dbReference>
<dbReference type="InterPro" id="IPR015927">
    <property type="entry name" value="Peptidase_S24_S26A/B/C"/>
</dbReference>
<dbReference type="GO" id="GO:0003677">
    <property type="term" value="F:DNA binding"/>
    <property type="evidence" value="ECO:0007669"/>
    <property type="project" value="UniProtKB-KW"/>
</dbReference>
<organism evidence="5 6">
    <name type="scientific">Candidatus Marinarcus aquaticus</name>
    <dbReference type="NCBI Taxonomy" id="2044504"/>
    <lineage>
        <taxon>Bacteria</taxon>
        <taxon>Pseudomonadati</taxon>
        <taxon>Campylobacterota</taxon>
        <taxon>Epsilonproteobacteria</taxon>
        <taxon>Campylobacterales</taxon>
        <taxon>Arcobacteraceae</taxon>
        <taxon>Candidatus Marinarcus</taxon>
    </lineage>
</organism>
<dbReference type="CDD" id="cd00093">
    <property type="entry name" value="HTH_XRE"/>
    <property type="match status" value="1"/>
</dbReference>
<keyword evidence="2" id="KW-0238">DNA-binding</keyword>
<dbReference type="RefSeq" id="WP_128997194.1">
    <property type="nucleotide sequence ID" value="NZ_PDKN01000012.1"/>
</dbReference>
<dbReference type="InterPro" id="IPR010982">
    <property type="entry name" value="Lambda_DNA-bd_dom_sf"/>
</dbReference>
<dbReference type="CDD" id="cd06529">
    <property type="entry name" value="S24_LexA-like"/>
    <property type="match status" value="1"/>
</dbReference>
<proteinExistence type="predicted"/>
<protein>
    <recommendedName>
        <fullName evidence="4">HTH cro/C1-type domain-containing protein</fullName>
    </recommendedName>
</protein>
<keyword evidence="6" id="KW-1185">Reference proteome</keyword>
<dbReference type="InterPro" id="IPR036286">
    <property type="entry name" value="LexA/Signal_pep-like_sf"/>
</dbReference>
<evidence type="ECO:0000313" key="6">
    <source>
        <dbReference type="Proteomes" id="UP000290657"/>
    </source>
</evidence>
<dbReference type="InterPro" id="IPR039418">
    <property type="entry name" value="LexA-like"/>
</dbReference>
<dbReference type="InterPro" id="IPR001387">
    <property type="entry name" value="Cro/C1-type_HTH"/>
</dbReference>
<accession>A0A4Q0XNE2</accession>
<dbReference type="SUPFAM" id="SSF47413">
    <property type="entry name" value="lambda repressor-like DNA-binding domains"/>
    <property type="match status" value="1"/>
</dbReference>
<dbReference type="Proteomes" id="UP000290657">
    <property type="component" value="Unassembled WGS sequence"/>
</dbReference>
<evidence type="ECO:0000259" key="4">
    <source>
        <dbReference type="PROSITE" id="PS50943"/>
    </source>
</evidence>
<keyword evidence="3" id="KW-0804">Transcription</keyword>
<dbReference type="Pfam" id="PF00717">
    <property type="entry name" value="Peptidase_S24"/>
    <property type="match status" value="1"/>
</dbReference>
<dbReference type="Pfam" id="PF01381">
    <property type="entry name" value="HTH_3"/>
    <property type="match status" value="1"/>
</dbReference>
<dbReference type="PANTHER" id="PTHR40661">
    <property type="match status" value="1"/>
</dbReference>
<comment type="caution">
    <text evidence="5">The sequence shown here is derived from an EMBL/GenBank/DDBJ whole genome shotgun (WGS) entry which is preliminary data.</text>
</comment>
<dbReference type="OrthoDB" id="5363392at2"/>
<dbReference type="Gene3D" id="2.10.109.10">
    <property type="entry name" value="Umud Fragment, subunit A"/>
    <property type="match status" value="1"/>
</dbReference>
<sequence>MQFSSNLKYYRNQAGLSQGVLAQKVEAITGKKTTYENIKSWENGTNVKISDIYALAEALSIPEQLLFDNSPRTLKKISKHQTIQANNDNFLFESSSEEDSYILEVYNGAVGAGSEGVIEEADSKKIRVSKAFVLDANIKPENLMMFKVVGDSMEPTISMNDWVIIDMANGRSFYEVDGIYLINIDDTLQIKRLHFRGKKGIDIISDNEKFPKLNSLSDCDRVTVIGKLYTHIKIGSGLALK</sequence>
<dbReference type="SUPFAM" id="SSF51306">
    <property type="entry name" value="LexA/Signal peptidase"/>
    <property type="match status" value="1"/>
</dbReference>
<name>A0A4Q0XNE2_9BACT</name>
<feature type="domain" description="HTH cro/C1-type" evidence="4">
    <location>
        <begin position="7"/>
        <end position="66"/>
    </location>
</feature>
<dbReference type="PROSITE" id="PS50943">
    <property type="entry name" value="HTH_CROC1"/>
    <property type="match status" value="1"/>
</dbReference>
<reference evidence="5 6" key="1">
    <citation type="submission" date="2017-10" db="EMBL/GenBank/DDBJ databases">
        <title>Genomics of the genus Arcobacter.</title>
        <authorList>
            <person name="Perez-Cataluna A."/>
            <person name="Figueras M.J."/>
        </authorList>
    </citation>
    <scope>NUCLEOTIDE SEQUENCE [LARGE SCALE GENOMIC DNA]</scope>
    <source>
        <strain evidence="5 6">CECT 8987</strain>
    </source>
</reference>
<evidence type="ECO:0000256" key="2">
    <source>
        <dbReference type="ARBA" id="ARBA00023125"/>
    </source>
</evidence>
<dbReference type="PANTHER" id="PTHR40661:SF3">
    <property type="entry name" value="FELS-1 PROPHAGE TRANSCRIPTIONAL REGULATOR"/>
    <property type="match status" value="1"/>
</dbReference>
<evidence type="ECO:0000313" key="5">
    <source>
        <dbReference type="EMBL" id="RXJ53767.1"/>
    </source>
</evidence>
<gene>
    <name evidence="5" type="ORF">CRV04_12485</name>
</gene>
<evidence type="ECO:0000256" key="3">
    <source>
        <dbReference type="ARBA" id="ARBA00023163"/>
    </source>
</evidence>
<keyword evidence="1" id="KW-0805">Transcription regulation</keyword>
<dbReference type="Gene3D" id="1.10.260.40">
    <property type="entry name" value="lambda repressor-like DNA-binding domains"/>
    <property type="match status" value="1"/>
</dbReference>
<dbReference type="AlphaFoldDB" id="A0A4Q0XNE2"/>
<evidence type="ECO:0000256" key="1">
    <source>
        <dbReference type="ARBA" id="ARBA00023015"/>
    </source>
</evidence>